<evidence type="ECO:0000256" key="1">
    <source>
        <dbReference type="SAM" id="MobiDB-lite"/>
    </source>
</evidence>
<dbReference type="Proteomes" id="UP000836841">
    <property type="component" value="Chromosome 5"/>
</dbReference>
<dbReference type="AlphaFoldDB" id="A0AAU9SKS6"/>
<name>A0AAU9SKS6_THLAR</name>
<feature type="compositionally biased region" description="Acidic residues" evidence="1">
    <location>
        <begin position="22"/>
        <end position="60"/>
    </location>
</feature>
<proteinExistence type="predicted"/>
<evidence type="ECO:0000313" key="3">
    <source>
        <dbReference type="Proteomes" id="UP000836841"/>
    </source>
</evidence>
<protein>
    <submittedName>
        <fullName evidence="2">Uncharacterized protein</fullName>
    </submittedName>
</protein>
<keyword evidence="3" id="KW-1185">Reference proteome</keyword>
<reference evidence="2 3" key="1">
    <citation type="submission" date="2022-03" db="EMBL/GenBank/DDBJ databases">
        <authorList>
            <person name="Nunn A."/>
            <person name="Chopra R."/>
            <person name="Nunn A."/>
            <person name="Contreras Garrido A."/>
        </authorList>
    </citation>
    <scope>NUCLEOTIDE SEQUENCE [LARGE SCALE GENOMIC DNA]</scope>
</reference>
<feature type="compositionally biased region" description="Basic and acidic residues" evidence="1">
    <location>
        <begin position="61"/>
        <end position="71"/>
    </location>
</feature>
<gene>
    <name evidence="2" type="ORF">TAV2_LOCUS16007</name>
</gene>
<accession>A0AAU9SKS6</accession>
<evidence type="ECO:0000313" key="2">
    <source>
        <dbReference type="EMBL" id="CAH2065464.1"/>
    </source>
</evidence>
<feature type="region of interest" description="Disordered" evidence="1">
    <location>
        <begin position="1"/>
        <end position="71"/>
    </location>
</feature>
<sequence length="71" mass="7791">MLDGTSNMFEESDWGSCVSSDASEENGTDSDEEFECRDVTDSTDDDVLADMSLENDTDVDMECKSDDETDG</sequence>
<dbReference type="EMBL" id="OU466861">
    <property type="protein sequence ID" value="CAH2065464.1"/>
    <property type="molecule type" value="Genomic_DNA"/>
</dbReference>
<organism evidence="2 3">
    <name type="scientific">Thlaspi arvense</name>
    <name type="common">Field penny-cress</name>
    <dbReference type="NCBI Taxonomy" id="13288"/>
    <lineage>
        <taxon>Eukaryota</taxon>
        <taxon>Viridiplantae</taxon>
        <taxon>Streptophyta</taxon>
        <taxon>Embryophyta</taxon>
        <taxon>Tracheophyta</taxon>
        <taxon>Spermatophyta</taxon>
        <taxon>Magnoliopsida</taxon>
        <taxon>eudicotyledons</taxon>
        <taxon>Gunneridae</taxon>
        <taxon>Pentapetalae</taxon>
        <taxon>rosids</taxon>
        <taxon>malvids</taxon>
        <taxon>Brassicales</taxon>
        <taxon>Brassicaceae</taxon>
        <taxon>Thlaspideae</taxon>
        <taxon>Thlaspi</taxon>
    </lineage>
</organism>